<comment type="caution">
    <text evidence="2">The sequence shown here is derived from an EMBL/GenBank/DDBJ whole genome shotgun (WGS) entry which is preliminary data.</text>
</comment>
<keyword evidence="1" id="KW-1133">Transmembrane helix</keyword>
<gene>
    <name evidence="2" type="ORF">K2U94_16410</name>
</gene>
<sequence>MATHSLASSPDQGDSPAAAATGAVKWLLRAEGALVLALATLAYHRLGGGWALFALLFLAPDLTMLGYLIDPRWGARVYNFGHTYLTPTILAVAGYALATPALYGIALIWIAHIGTDRLLGFGLKYPTGFGATHLGSNGRDQSAFFAVSSR</sequence>
<dbReference type="Proteomes" id="UP001139104">
    <property type="component" value="Unassembled WGS sequence"/>
</dbReference>
<proteinExistence type="predicted"/>
<dbReference type="RefSeq" id="WP_243068225.1">
    <property type="nucleotide sequence ID" value="NZ_JAIVFK010000031.1"/>
</dbReference>
<evidence type="ECO:0000313" key="3">
    <source>
        <dbReference type="Proteomes" id="UP001139104"/>
    </source>
</evidence>
<feature type="transmembrane region" description="Helical" evidence="1">
    <location>
        <begin position="50"/>
        <end position="69"/>
    </location>
</feature>
<keyword evidence="1" id="KW-0472">Membrane</keyword>
<organism evidence="2 3">
    <name type="scientific">Candidatus Rhodoblastus alkanivorans</name>
    <dbReference type="NCBI Taxonomy" id="2954117"/>
    <lineage>
        <taxon>Bacteria</taxon>
        <taxon>Pseudomonadati</taxon>
        <taxon>Pseudomonadota</taxon>
        <taxon>Alphaproteobacteria</taxon>
        <taxon>Hyphomicrobiales</taxon>
        <taxon>Rhodoblastaceae</taxon>
        <taxon>Rhodoblastus</taxon>
    </lineage>
</organism>
<accession>A0ABS9Z9F9</accession>
<reference evidence="2" key="1">
    <citation type="journal article" date="2022" name="ISME J.">
        <title>Identification of active gaseous-alkane degraders at natural gas seeps.</title>
        <authorList>
            <person name="Farhan Ul Haque M."/>
            <person name="Hernandez M."/>
            <person name="Crombie A.T."/>
            <person name="Murrell J.C."/>
        </authorList>
    </citation>
    <scope>NUCLEOTIDE SEQUENCE</scope>
    <source>
        <strain evidence="2">PC2</strain>
    </source>
</reference>
<keyword evidence="1" id="KW-0812">Transmembrane</keyword>
<evidence type="ECO:0000313" key="2">
    <source>
        <dbReference type="EMBL" id="MCI4684324.1"/>
    </source>
</evidence>
<dbReference type="InterPro" id="IPR025356">
    <property type="entry name" value="DUF4260"/>
</dbReference>
<dbReference type="EMBL" id="JAIVFP010000001">
    <property type="protein sequence ID" value="MCI4684324.1"/>
    <property type="molecule type" value="Genomic_DNA"/>
</dbReference>
<protein>
    <submittedName>
        <fullName evidence="2">DUF4260 domain-containing protein</fullName>
    </submittedName>
</protein>
<name>A0ABS9Z9F9_9HYPH</name>
<keyword evidence="3" id="KW-1185">Reference proteome</keyword>
<evidence type="ECO:0000256" key="1">
    <source>
        <dbReference type="SAM" id="Phobius"/>
    </source>
</evidence>
<dbReference type="Pfam" id="PF14079">
    <property type="entry name" value="DUF4260"/>
    <property type="match status" value="1"/>
</dbReference>
<feature type="transmembrane region" description="Helical" evidence="1">
    <location>
        <begin position="89"/>
        <end position="111"/>
    </location>
</feature>